<reference evidence="2 3" key="1">
    <citation type="submission" date="2015-10" db="EMBL/GenBank/DDBJ databases">
        <title>Mycobacterium gordonae draft genome assembly.</title>
        <authorList>
            <person name="Ustinova V."/>
            <person name="Smirnova T."/>
            <person name="Blagodatskikh K."/>
            <person name="Varlamov D."/>
            <person name="Larionova E."/>
            <person name="Chernousova L."/>
        </authorList>
    </citation>
    <scope>NUCLEOTIDE SEQUENCE [LARGE SCALE GENOMIC DNA]</scope>
    <source>
        <strain evidence="2 3">CTRI 14-8773</strain>
    </source>
</reference>
<dbReference type="SUPFAM" id="SSF55464">
    <property type="entry name" value="Origin of replication-binding domain, RBD-like"/>
    <property type="match status" value="1"/>
</dbReference>
<gene>
    <name evidence="2" type="ORF">AO501_20685</name>
</gene>
<dbReference type="OrthoDB" id="4524286at2"/>
<feature type="domain" description="TrwC relaxase" evidence="1">
    <location>
        <begin position="21"/>
        <end position="316"/>
    </location>
</feature>
<dbReference type="AlphaFoldDB" id="A0A0Q2MJM1"/>
<dbReference type="Gene3D" id="2.30.30.940">
    <property type="match status" value="1"/>
</dbReference>
<name>A0A0Q2MJM1_MYCGO</name>
<sequence length="950" mass="103847">MLTLSRMKQWSIAYYIETATAAEAATDAARANGGLGEYYSEHNTRAPVWVVAGDARVAADLVGLTEADRVGGPADSAVVARWFDAGVAPNGARGRKFSASDNHGFDLTFCAPKSVSLLRAFGTDVTRKAVVDAHAAAVSEALEYLHAHAGYTRVHNKVTGKKDLVRLPGLVAVAYQHETSRAGDPHLHTHVTMPNKQARGDGKLVSIDSDSLFHEARAAGIIYQATLRRQLHHALGIEWGSVDVVSGMAELAGASAATIAAWSQRATQLRDWAANNLVIVDGAPTQGQLATAQKSTRPKKPEHLSWAELREQWAADPRDFTINMDEQRAAAAARRETAAEDAAVFDRRRLAAIAADIDKAAFTRADLIEIIGAQLPIEVDGDGRSVREQLEDAADSVGMRISAPRQAHHREGHERYTIDQVLAEELLLLRTVDAHDQRAVIPMGMGDVAGLSADQGQAVRSIAAAPWLVCPLLAPAGAGKTHSLHALHRAARRDRRQVMVLAPTGRAVDGALQQGAGDVGYTVDKALLELRAGRLHWDARTVVVIDEAAMVGNGQLREVLAATTAAGAKTLLVGDPFQLGPVRKRGGMFEQLCTDLPWAQRLSEVWRMHDPQEREASLALRNGGPAPLRRAVEWYRRHDRLHCGDEVTMAQDAYRAYLTDRDAGKDALLIADTWELCDQLNTRIHAVTVDAQTPTVTGARGHLLAEGDLIVSRRNDTTNDIKVFDYRAGATTPSKTAGPVRNGQRWEVLAVDPDNVRIAARRLEDNARVVFHGDYLRQHVHHGYALTLQACQGQTADTCTQLIKTTADRGTLYMGATRGRDTNRIMIYDKIGAEADHEHGEPTPGVHVARRGTSADAARLMRTITSRNDRARTAHDVAAEVDTHHLPERVASLIAERAQAVPRRRAAYQQWTNTALDRDLERQQRIQRVWDLHRRRSQSRSINEGHGLDL</sequence>
<dbReference type="Proteomes" id="UP000051677">
    <property type="component" value="Unassembled WGS sequence"/>
</dbReference>
<dbReference type="NCBIfam" id="NF041492">
    <property type="entry name" value="MobF"/>
    <property type="match status" value="1"/>
</dbReference>
<protein>
    <submittedName>
        <fullName evidence="2">AAA family ATPase</fullName>
    </submittedName>
</protein>
<dbReference type="Pfam" id="PF08751">
    <property type="entry name" value="TrwC"/>
    <property type="match status" value="1"/>
</dbReference>
<dbReference type="SUPFAM" id="SSF52540">
    <property type="entry name" value="P-loop containing nucleoside triphosphate hydrolases"/>
    <property type="match status" value="2"/>
</dbReference>
<dbReference type="Gene3D" id="3.40.50.300">
    <property type="entry name" value="P-loop containing nucleotide triphosphate hydrolases"/>
    <property type="match status" value="2"/>
</dbReference>
<comment type="caution">
    <text evidence="2">The sequence shown here is derived from an EMBL/GenBank/DDBJ whole genome shotgun (WGS) entry which is preliminary data.</text>
</comment>
<evidence type="ECO:0000313" key="3">
    <source>
        <dbReference type="Proteomes" id="UP000051677"/>
    </source>
</evidence>
<proteinExistence type="predicted"/>
<evidence type="ECO:0000259" key="1">
    <source>
        <dbReference type="Pfam" id="PF08751"/>
    </source>
</evidence>
<dbReference type="EMBL" id="LKTM01000054">
    <property type="protein sequence ID" value="KQH79983.1"/>
    <property type="molecule type" value="Genomic_DNA"/>
</dbReference>
<dbReference type="RefSeq" id="WP_055577141.1">
    <property type="nucleotide sequence ID" value="NZ_LKTM01000054.1"/>
</dbReference>
<dbReference type="Pfam" id="PF13604">
    <property type="entry name" value="AAA_30"/>
    <property type="match status" value="1"/>
</dbReference>
<dbReference type="InterPro" id="IPR014862">
    <property type="entry name" value="TrwC"/>
</dbReference>
<accession>A0A0Q2MJM1</accession>
<evidence type="ECO:0000313" key="2">
    <source>
        <dbReference type="EMBL" id="KQH79983.1"/>
    </source>
</evidence>
<organism evidence="2 3">
    <name type="scientific">Mycobacterium gordonae</name>
    <dbReference type="NCBI Taxonomy" id="1778"/>
    <lineage>
        <taxon>Bacteria</taxon>
        <taxon>Bacillati</taxon>
        <taxon>Actinomycetota</taxon>
        <taxon>Actinomycetes</taxon>
        <taxon>Mycobacteriales</taxon>
        <taxon>Mycobacteriaceae</taxon>
        <taxon>Mycobacterium</taxon>
    </lineage>
</organism>
<dbReference type="InterPro" id="IPR027417">
    <property type="entry name" value="P-loop_NTPase"/>
</dbReference>